<sequence>MEGISLSKPKDISEAWWKEVCKKVKQSVVYVDDYIVESLHWTGGINRLFNSGCKDVKTFSLEEVCSKTSYDKAVFLISGAITGSNLSILKRIIIASHFKYVIIVTGAHSSVHAFSSSQGQESEEGNVMGNIEETILEWMNNVHYTVELFYFPLFLVSTSENVFLMPKFFDISPIFEDEIPRIVKYYLMQSRSDRKPINTLDELEFYHLPFRLQESIFHFISTIHSLLQGINAREEIYFMGHLSRIVAGELETYLPARQRRKTAMSKVSLVLLDRSLDLVSPTEFGSSVLMSRILTLLQRLPGHKIDSVVDLNSLSSTHVSCDWTLLPGCFAHQNESCVEGNT</sequence>
<name>A0A5N5TGR2_9CRUS</name>
<dbReference type="Proteomes" id="UP000326759">
    <property type="component" value="Unassembled WGS sequence"/>
</dbReference>
<keyword evidence="2" id="KW-1185">Reference proteome</keyword>
<comment type="caution">
    <text evidence="1">The sequence shown here is derived from an EMBL/GenBank/DDBJ whole genome shotgun (WGS) entry which is preliminary data.</text>
</comment>
<dbReference type="AlphaFoldDB" id="A0A5N5TGR2"/>
<gene>
    <name evidence="1" type="primary">SCFD2</name>
    <name evidence="1" type="ORF">Anas_07900</name>
</gene>
<dbReference type="EMBL" id="SEYY01001295">
    <property type="protein sequence ID" value="KAB7505369.1"/>
    <property type="molecule type" value="Genomic_DNA"/>
</dbReference>
<reference evidence="1 2" key="1">
    <citation type="journal article" date="2019" name="PLoS Biol.">
        <title>Sex chromosomes control vertical transmission of feminizing Wolbachia symbionts in an isopod.</title>
        <authorList>
            <person name="Becking T."/>
            <person name="Chebbi M.A."/>
            <person name="Giraud I."/>
            <person name="Moumen B."/>
            <person name="Laverre T."/>
            <person name="Caubet Y."/>
            <person name="Peccoud J."/>
            <person name="Gilbert C."/>
            <person name="Cordaux R."/>
        </authorList>
    </citation>
    <scope>NUCLEOTIDE SEQUENCE [LARGE SCALE GENOMIC DNA]</scope>
    <source>
        <strain evidence="1">ANa2</strain>
        <tissue evidence="1">Whole body excluding digestive tract and cuticle</tissue>
    </source>
</reference>
<protein>
    <submittedName>
        <fullName evidence="1">Sec1 family domain-containing protein 2</fullName>
    </submittedName>
</protein>
<evidence type="ECO:0000313" key="2">
    <source>
        <dbReference type="Proteomes" id="UP000326759"/>
    </source>
</evidence>
<evidence type="ECO:0000313" key="1">
    <source>
        <dbReference type="EMBL" id="KAB7505369.1"/>
    </source>
</evidence>
<proteinExistence type="predicted"/>
<dbReference type="OrthoDB" id="549905at2759"/>
<organism evidence="1 2">
    <name type="scientific">Armadillidium nasatum</name>
    <dbReference type="NCBI Taxonomy" id="96803"/>
    <lineage>
        <taxon>Eukaryota</taxon>
        <taxon>Metazoa</taxon>
        <taxon>Ecdysozoa</taxon>
        <taxon>Arthropoda</taxon>
        <taxon>Crustacea</taxon>
        <taxon>Multicrustacea</taxon>
        <taxon>Malacostraca</taxon>
        <taxon>Eumalacostraca</taxon>
        <taxon>Peracarida</taxon>
        <taxon>Isopoda</taxon>
        <taxon>Oniscidea</taxon>
        <taxon>Crinocheta</taxon>
        <taxon>Armadillidiidae</taxon>
        <taxon>Armadillidium</taxon>
    </lineage>
</organism>
<accession>A0A5N5TGR2</accession>